<reference evidence="3" key="1">
    <citation type="journal article" date="2019" name="Int. J. Syst. Evol. Microbiol.">
        <title>The Global Catalogue of Microorganisms (GCM) 10K type strain sequencing project: providing services to taxonomists for standard genome sequencing and annotation.</title>
        <authorList>
            <consortium name="The Broad Institute Genomics Platform"/>
            <consortium name="The Broad Institute Genome Sequencing Center for Infectious Disease"/>
            <person name="Wu L."/>
            <person name="Ma J."/>
        </authorList>
    </citation>
    <scope>NUCLEOTIDE SEQUENCE [LARGE SCALE GENOMIC DNA]</scope>
    <source>
        <strain evidence="3">JCM 17938</strain>
    </source>
</reference>
<feature type="region of interest" description="Disordered" evidence="1">
    <location>
        <begin position="1"/>
        <end position="40"/>
    </location>
</feature>
<dbReference type="EMBL" id="BAABHJ010000005">
    <property type="protein sequence ID" value="GAA4605225.1"/>
    <property type="molecule type" value="Genomic_DNA"/>
</dbReference>
<organism evidence="2 3">
    <name type="scientific">Actinoallomurus liliacearum</name>
    <dbReference type="NCBI Taxonomy" id="1080073"/>
    <lineage>
        <taxon>Bacteria</taxon>
        <taxon>Bacillati</taxon>
        <taxon>Actinomycetota</taxon>
        <taxon>Actinomycetes</taxon>
        <taxon>Streptosporangiales</taxon>
        <taxon>Thermomonosporaceae</taxon>
        <taxon>Actinoallomurus</taxon>
    </lineage>
</organism>
<keyword evidence="3" id="KW-1185">Reference proteome</keyword>
<sequence length="40" mass="4228">MLEPEDKAPEAEDIEVVAHGDEDEELNAGCIINGSSQTDG</sequence>
<gene>
    <name evidence="2" type="ORF">GCM10023195_18090</name>
</gene>
<dbReference type="Proteomes" id="UP001500212">
    <property type="component" value="Unassembled WGS sequence"/>
</dbReference>
<evidence type="ECO:0000313" key="2">
    <source>
        <dbReference type="EMBL" id="GAA4605225.1"/>
    </source>
</evidence>
<protein>
    <submittedName>
        <fullName evidence="2">Uncharacterized protein</fullName>
    </submittedName>
</protein>
<comment type="caution">
    <text evidence="2">The sequence shown here is derived from an EMBL/GenBank/DDBJ whole genome shotgun (WGS) entry which is preliminary data.</text>
</comment>
<evidence type="ECO:0000313" key="3">
    <source>
        <dbReference type="Proteomes" id="UP001500212"/>
    </source>
</evidence>
<name>A0ABP8TDB8_9ACTN</name>
<feature type="compositionally biased region" description="Basic and acidic residues" evidence="1">
    <location>
        <begin position="1"/>
        <end position="20"/>
    </location>
</feature>
<evidence type="ECO:0000256" key="1">
    <source>
        <dbReference type="SAM" id="MobiDB-lite"/>
    </source>
</evidence>
<accession>A0ABP8TDB8</accession>
<dbReference type="RefSeq" id="WP_345351306.1">
    <property type="nucleotide sequence ID" value="NZ_BAABHJ010000005.1"/>
</dbReference>
<proteinExistence type="predicted"/>